<dbReference type="PROSITE" id="PS50902">
    <property type="entry name" value="FLAVODOXIN_LIKE"/>
    <property type="match status" value="1"/>
</dbReference>
<dbReference type="SUPFAM" id="SSF52218">
    <property type="entry name" value="Flavoproteins"/>
    <property type="match status" value="1"/>
</dbReference>
<dbReference type="InterPro" id="IPR051796">
    <property type="entry name" value="ISF_SsuE-like"/>
</dbReference>
<feature type="domain" description="Flavodoxin-like" evidence="3">
    <location>
        <begin position="5"/>
        <end position="193"/>
    </location>
</feature>
<dbReference type="GO" id="GO:0016651">
    <property type="term" value="F:oxidoreductase activity, acting on NAD(P)H"/>
    <property type="evidence" value="ECO:0007669"/>
    <property type="project" value="UniProtKB-ARBA"/>
</dbReference>
<dbReference type="Proteomes" id="UP000611629">
    <property type="component" value="Unassembled WGS sequence"/>
</dbReference>
<comment type="caution">
    <text evidence="4">The sequence shown here is derived from an EMBL/GenBank/DDBJ whole genome shotgun (WGS) entry which is preliminary data.</text>
</comment>
<gene>
    <name evidence="4" type="ORF">HZF24_04415</name>
</gene>
<dbReference type="InterPro" id="IPR029039">
    <property type="entry name" value="Flavoprotein-like_sf"/>
</dbReference>
<dbReference type="GO" id="GO:0010181">
    <property type="term" value="F:FMN binding"/>
    <property type="evidence" value="ECO:0007669"/>
    <property type="project" value="InterPro"/>
</dbReference>
<reference evidence="4" key="1">
    <citation type="submission" date="2020-07" db="EMBL/GenBank/DDBJ databases">
        <title>Genomic analysis of a strain of Sedimentibacter Hydroxybenzoicus DSM7310.</title>
        <authorList>
            <person name="Ma S."/>
        </authorList>
    </citation>
    <scope>NUCLEOTIDE SEQUENCE</scope>
    <source>
        <strain evidence="4">DSM 7310</strain>
    </source>
</reference>
<evidence type="ECO:0000259" key="3">
    <source>
        <dbReference type="PROSITE" id="PS50902"/>
    </source>
</evidence>
<dbReference type="InterPro" id="IPR005025">
    <property type="entry name" value="FMN_Rdtase-like_dom"/>
</dbReference>
<accession>A0A974BHP5</accession>
<evidence type="ECO:0000256" key="2">
    <source>
        <dbReference type="ARBA" id="ARBA00022643"/>
    </source>
</evidence>
<dbReference type="EMBL" id="JACBNQ010000002">
    <property type="protein sequence ID" value="NYB73379.1"/>
    <property type="molecule type" value="Genomic_DNA"/>
</dbReference>
<evidence type="ECO:0000313" key="5">
    <source>
        <dbReference type="Proteomes" id="UP000611629"/>
    </source>
</evidence>
<dbReference type="RefSeq" id="WP_179237058.1">
    <property type="nucleotide sequence ID" value="NZ_JACBNQ010000002.1"/>
</dbReference>
<dbReference type="PANTHER" id="PTHR43278">
    <property type="entry name" value="NAD(P)H-DEPENDENT FMN-CONTAINING OXIDOREDUCTASE YWQN-RELATED"/>
    <property type="match status" value="1"/>
</dbReference>
<proteinExistence type="predicted"/>
<dbReference type="Pfam" id="PF03358">
    <property type="entry name" value="FMN_red"/>
    <property type="match status" value="1"/>
</dbReference>
<dbReference type="AlphaFoldDB" id="A0A974BHP5"/>
<sequence>MNKKVSIVFHSVCGNSYIMAKEFFDEFTKHNAEVQILRVNDPNYSELARQFNIAGQYKDKILKIEEASAEKLLGSDIIIFGSPTYYGNVSGAMKSFMDSFSPYWTDAKFWGKKTFAYTTAGNAEGGGDMCLNAINIFAQHMGMIPVPAPADLLIGQNFPAYGLIHYVGDYSNLRPSREVVLAIKEMTERLLQL</sequence>
<keyword evidence="2" id="KW-0288">FMN</keyword>
<keyword evidence="5" id="KW-1185">Reference proteome</keyword>
<dbReference type="Gene3D" id="3.40.50.360">
    <property type="match status" value="1"/>
</dbReference>
<evidence type="ECO:0000256" key="1">
    <source>
        <dbReference type="ARBA" id="ARBA00022630"/>
    </source>
</evidence>
<dbReference type="InterPro" id="IPR008254">
    <property type="entry name" value="Flavodoxin/NO_synth"/>
</dbReference>
<name>A0A974BHP5_SEDHY</name>
<protein>
    <submittedName>
        <fullName evidence="4">Flavodoxin family protein</fullName>
    </submittedName>
</protein>
<dbReference type="PANTHER" id="PTHR43278:SF4">
    <property type="entry name" value="NAD(P)H-DEPENDENT FMN-CONTAINING OXIDOREDUCTASE YWQN-RELATED"/>
    <property type="match status" value="1"/>
</dbReference>
<organism evidence="4 5">
    <name type="scientific">Sedimentibacter hydroxybenzoicus DSM 7310</name>
    <dbReference type="NCBI Taxonomy" id="1123245"/>
    <lineage>
        <taxon>Bacteria</taxon>
        <taxon>Bacillati</taxon>
        <taxon>Bacillota</taxon>
        <taxon>Tissierellia</taxon>
        <taxon>Sedimentibacter</taxon>
    </lineage>
</organism>
<evidence type="ECO:0000313" key="4">
    <source>
        <dbReference type="EMBL" id="NYB73379.1"/>
    </source>
</evidence>
<keyword evidence="1" id="KW-0285">Flavoprotein</keyword>